<gene>
    <name evidence="2" type="ORF">PCOR1329_LOCUS20643</name>
</gene>
<evidence type="ECO:0000313" key="3">
    <source>
        <dbReference type="Proteomes" id="UP001189429"/>
    </source>
</evidence>
<comment type="caution">
    <text evidence="2">The sequence shown here is derived from an EMBL/GenBank/DDBJ whole genome shotgun (WGS) entry which is preliminary data.</text>
</comment>
<proteinExistence type="predicted"/>
<organism evidence="2 3">
    <name type="scientific">Prorocentrum cordatum</name>
    <dbReference type="NCBI Taxonomy" id="2364126"/>
    <lineage>
        <taxon>Eukaryota</taxon>
        <taxon>Sar</taxon>
        <taxon>Alveolata</taxon>
        <taxon>Dinophyceae</taxon>
        <taxon>Prorocentrales</taxon>
        <taxon>Prorocentraceae</taxon>
        <taxon>Prorocentrum</taxon>
    </lineage>
</organism>
<sequence length="155" mass="17186">MSLGTLETSEAAASSCPNFSVLESWASVVPIFHLADPQEASLEPRKRQRLSQSMGSSVSFGAFDSINSSSKIFEELTYCDVVVFRSSGFVSERLMVHPSLWLGTLWSFLSLLLIAYDTITVPLYTFYSFSRVPGLIVFFDLVARFSGLSISRCRS</sequence>
<protein>
    <submittedName>
        <fullName evidence="2">Uncharacterized protein</fullName>
    </submittedName>
</protein>
<evidence type="ECO:0000256" key="1">
    <source>
        <dbReference type="SAM" id="Phobius"/>
    </source>
</evidence>
<dbReference type="Proteomes" id="UP001189429">
    <property type="component" value="Unassembled WGS sequence"/>
</dbReference>
<feature type="transmembrane region" description="Helical" evidence="1">
    <location>
        <begin position="94"/>
        <end position="116"/>
    </location>
</feature>
<keyword evidence="3" id="KW-1185">Reference proteome</keyword>
<reference evidence="2" key="1">
    <citation type="submission" date="2023-10" db="EMBL/GenBank/DDBJ databases">
        <authorList>
            <person name="Chen Y."/>
            <person name="Shah S."/>
            <person name="Dougan E. K."/>
            <person name="Thang M."/>
            <person name="Chan C."/>
        </authorList>
    </citation>
    <scope>NUCLEOTIDE SEQUENCE [LARGE SCALE GENOMIC DNA]</scope>
</reference>
<keyword evidence="1" id="KW-1133">Transmembrane helix</keyword>
<keyword evidence="1" id="KW-0472">Membrane</keyword>
<keyword evidence="1" id="KW-0812">Transmembrane</keyword>
<evidence type="ECO:0000313" key="2">
    <source>
        <dbReference type="EMBL" id="CAK0818303.1"/>
    </source>
</evidence>
<name>A0ABN9RNA6_9DINO</name>
<accession>A0ABN9RNA6</accession>
<feature type="transmembrane region" description="Helical" evidence="1">
    <location>
        <begin position="122"/>
        <end position="142"/>
    </location>
</feature>
<dbReference type="EMBL" id="CAUYUJ010006692">
    <property type="protein sequence ID" value="CAK0818303.1"/>
    <property type="molecule type" value="Genomic_DNA"/>
</dbReference>